<organism evidence="2 3">
    <name type="scientific">Geomonas oryzisoli</name>
    <dbReference type="NCBI Taxonomy" id="2847992"/>
    <lineage>
        <taxon>Bacteria</taxon>
        <taxon>Pseudomonadati</taxon>
        <taxon>Thermodesulfobacteriota</taxon>
        <taxon>Desulfuromonadia</taxon>
        <taxon>Geobacterales</taxon>
        <taxon>Geobacteraceae</taxon>
        <taxon>Geomonas</taxon>
    </lineage>
</organism>
<name>A0ABX8J2E5_9BACT</name>
<proteinExistence type="predicted"/>
<keyword evidence="3" id="KW-1185">Reference proteome</keyword>
<dbReference type="InterPro" id="IPR006674">
    <property type="entry name" value="HD_domain"/>
</dbReference>
<gene>
    <name evidence="2" type="ORF">KP004_12835</name>
</gene>
<evidence type="ECO:0000313" key="2">
    <source>
        <dbReference type="EMBL" id="QWV92106.1"/>
    </source>
</evidence>
<evidence type="ECO:0000259" key="1">
    <source>
        <dbReference type="PROSITE" id="PS51831"/>
    </source>
</evidence>
<dbReference type="Proteomes" id="UP000683557">
    <property type="component" value="Chromosome"/>
</dbReference>
<dbReference type="RefSeq" id="WP_216798928.1">
    <property type="nucleotide sequence ID" value="NZ_CP076723.1"/>
</dbReference>
<protein>
    <submittedName>
        <fullName evidence="2">HD domain-containing protein</fullName>
    </submittedName>
</protein>
<dbReference type="PROSITE" id="PS51831">
    <property type="entry name" value="HD"/>
    <property type="match status" value="1"/>
</dbReference>
<feature type="domain" description="HD" evidence="1">
    <location>
        <begin position="34"/>
        <end position="147"/>
    </location>
</feature>
<dbReference type="InterPro" id="IPR003607">
    <property type="entry name" value="HD/PDEase_dom"/>
</dbReference>
<dbReference type="InterPro" id="IPR056471">
    <property type="entry name" value="HD-CE"/>
</dbReference>
<dbReference type="Pfam" id="PF24391">
    <property type="entry name" value="HD-CE"/>
    <property type="match status" value="1"/>
</dbReference>
<dbReference type="EMBL" id="CP076723">
    <property type="protein sequence ID" value="QWV92106.1"/>
    <property type="molecule type" value="Genomic_DNA"/>
</dbReference>
<dbReference type="CDD" id="cd00077">
    <property type="entry name" value="HDc"/>
    <property type="match status" value="1"/>
</dbReference>
<sequence length="573" mass="63781">MYDQSQERAVFVASLPYMVSAKALALSKGMNDHGPLHAQRVHAIIGRLCALLPLTVYERDLVCAAALLHDIGMAKDRENHHVVSAELVRALAEETKLPFTTAEAEVVSTLCEWHRRDYDADAVHSESGIRIGVLASLLRLADALDLDYRRAEDYLKQEPVIAHVHHTQAPHHLSVRSILGVRLYASQMGTEVQLLVDQMTHAGLQLERLVDELLGTPITWPVKLIPVRRRPSAGHIFNTVRGAAVFSYCNAHGIIQAGMSKSALDMAGFSTTVICDKERTGSPPKFWEKTVPQLDLSKFKLIAILGLDIPEENFQQFLKIVRQNPECRWVYATPLEQTSERVAALLNEGVDVVVGDARLLFAGDALTEHAAQWSKIAGLCNADDWLTSSGSFSRKEFLAARGLRLELLQLFESRADNDAYMSLINRVASGDLDSFITSENGWTSVLAGRMPAVDRRDRVLILQDCQSMPGRFIYDLAHLAIEQQGVLPWDQNEFATPYAICRLPLSDGSERILYLSRFSRLEGAVPIKYFVSYSKHQLGSGATIWQTYPTKESADAAIEATVQNINRFFSCED</sequence>
<evidence type="ECO:0000313" key="3">
    <source>
        <dbReference type="Proteomes" id="UP000683557"/>
    </source>
</evidence>
<reference evidence="2 3" key="1">
    <citation type="submission" date="2021-06" db="EMBL/GenBank/DDBJ databases">
        <title>Gemonas diversity in paddy soil.</title>
        <authorList>
            <person name="Liu G."/>
        </authorList>
    </citation>
    <scope>NUCLEOTIDE SEQUENCE [LARGE SCALE GENOMIC DNA]</scope>
    <source>
        <strain evidence="2 3">RG10</strain>
    </source>
</reference>
<accession>A0ABX8J2E5</accession>